<keyword evidence="8" id="KW-0614">Plasmid</keyword>
<evidence type="ECO:0000256" key="4">
    <source>
        <dbReference type="ARBA" id="ARBA00022723"/>
    </source>
</evidence>
<dbReference type="GO" id="GO:0030001">
    <property type="term" value="P:metal ion transport"/>
    <property type="evidence" value="ECO:0007669"/>
    <property type="project" value="InterPro"/>
</dbReference>
<dbReference type="CDD" id="cd01137">
    <property type="entry name" value="PsaA"/>
    <property type="match status" value="1"/>
</dbReference>
<dbReference type="PRINTS" id="PR00691">
    <property type="entry name" value="ADHESINB"/>
</dbReference>
<dbReference type="InterPro" id="IPR050492">
    <property type="entry name" value="Bact_metal-bind_prot9"/>
</dbReference>
<keyword evidence="4" id="KW-0479">Metal-binding</keyword>
<keyword evidence="5 7" id="KW-0732">Signal</keyword>
<feature type="signal peptide" evidence="7">
    <location>
        <begin position="1"/>
        <end position="23"/>
    </location>
</feature>
<dbReference type="EMBL" id="CP015585">
    <property type="protein sequence ID" value="APT60196.1"/>
    <property type="molecule type" value="Genomic_DNA"/>
</dbReference>
<name>A0A1L7AN52_9PROT</name>
<dbReference type="KEGG" id="rgi:RGI145_22905"/>
<evidence type="ECO:0000256" key="1">
    <source>
        <dbReference type="ARBA" id="ARBA00004196"/>
    </source>
</evidence>
<dbReference type="PANTHER" id="PTHR42953">
    <property type="entry name" value="HIGH-AFFINITY ZINC UPTAKE SYSTEM PROTEIN ZNUA-RELATED"/>
    <property type="match status" value="1"/>
</dbReference>
<feature type="chain" id="PRO_5013018684" evidence="7">
    <location>
        <begin position="24"/>
        <end position="298"/>
    </location>
</feature>
<sequence>MKRRYLMVGAALAVMAFAQPALAKTLEAVASFTVLADMVHQVGGERVHVVSLVGPNGDPHVYEPSPDDARHLKAADIVFVSGLGLEGWMDRLISASGYAGKPVVASDGIRTLRMEEDGRKVTDPHAWNSAANGVIYVHNIVRALSAADPAGAAAYQENGDRYARQLEQLDDYARRTMEAIPLARRKVLTTHDAFGYFADRYKVTFLSPLGISTESEPSAQQMAKLIEQIRSEHVRAYFFENSNDSRLVQQIARATGAKPGGELYVEALSPPDGPAPTYAAMFRYNVDQLAAAMRDGKM</sequence>
<protein>
    <submittedName>
        <fullName evidence="8">Metal ABC transporter substrate-binding protein</fullName>
    </submittedName>
</protein>
<evidence type="ECO:0000313" key="9">
    <source>
        <dbReference type="Proteomes" id="UP000185494"/>
    </source>
</evidence>
<comment type="similarity">
    <text evidence="2 6">Belongs to the bacterial solute-binding protein 9 family.</text>
</comment>
<evidence type="ECO:0000256" key="2">
    <source>
        <dbReference type="ARBA" id="ARBA00011028"/>
    </source>
</evidence>
<dbReference type="SUPFAM" id="SSF53807">
    <property type="entry name" value="Helical backbone' metal receptor"/>
    <property type="match status" value="1"/>
</dbReference>
<dbReference type="RefSeq" id="WP_075800901.1">
    <property type="nucleotide sequence ID" value="NZ_CP015585.1"/>
</dbReference>
<evidence type="ECO:0000256" key="5">
    <source>
        <dbReference type="ARBA" id="ARBA00022729"/>
    </source>
</evidence>
<dbReference type="AlphaFoldDB" id="A0A1L7AN52"/>
<proteinExistence type="inferred from homology"/>
<evidence type="ECO:0000256" key="3">
    <source>
        <dbReference type="ARBA" id="ARBA00022448"/>
    </source>
</evidence>
<dbReference type="InterPro" id="IPR006127">
    <property type="entry name" value="ZnuA-like"/>
</dbReference>
<keyword evidence="3 6" id="KW-0813">Transport</keyword>
<dbReference type="PRINTS" id="PR00690">
    <property type="entry name" value="ADHESNFAMILY"/>
</dbReference>
<dbReference type="InterPro" id="IPR006128">
    <property type="entry name" value="Lipoprotein_PsaA-like"/>
</dbReference>
<dbReference type="Pfam" id="PF01297">
    <property type="entry name" value="ZnuA"/>
    <property type="match status" value="1"/>
</dbReference>
<gene>
    <name evidence="8" type="ORF">RGI145_22905</name>
</gene>
<dbReference type="InterPro" id="IPR006129">
    <property type="entry name" value="AdhesinB"/>
</dbReference>
<organism evidence="8 9">
    <name type="scientific">Roseomonas gilardii</name>
    <dbReference type="NCBI Taxonomy" id="257708"/>
    <lineage>
        <taxon>Bacteria</taxon>
        <taxon>Pseudomonadati</taxon>
        <taxon>Pseudomonadota</taxon>
        <taxon>Alphaproteobacteria</taxon>
        <taxon>Acetobacterales</taxon>
        <taxon>Roseomonadaceae</taxon>
        <taxon>Roseomonas</taxon>
    </lineage>
</organism>
<reference evidence="8 9" key="1">
    <citation type="submission" date="2016-05" db="EMBL/GenBank/DDBJ databases">
        <title>Complete Genome and Methylome Analysis of Psychrotrophic Bacterial Isolates from Antarctic Lake Untersee.</title>
        <authorList>
            <person name="Fomenkov A."/>
            <person name="Akimov V.N."/>
            <person name="Vasilyeva L.V."/>
            <person name="Andersen D."/>
            <person name="Vincze T."/>
            <person name="Roberts R.J."/>
        </authorList>
    </citation>
    <scope>NUCLEOTIDE SEQUENCE [LARGE SCALE GENOMIC DNA]</scope>
    <source>
        <strain evidence="8 9">U14-5</strain>
        <plasmid evidence="9">Plasmid 1</plasmid>
    </source>
</reference>
<dbReference type="PANTHER" id="PTHR42953:SF1">
    <property type="entry name" value="METAL-BINDING PROTEIN HI_0362-RELATED"/>
    <property type="match status" value="1"/>
</dbReference>
<accession>A0A1L7AN52</accession>
<geneLocation type="plasmid" evidence="8 9">
    <name>1</name>
</geneLocation>
<evidence type="ECO:0000256" key="7">
    <source>
        <dbReference type="SAM" id="SignalP"/>
    </source>
</evidence>
<comment type="subcellular location">
    <subcellularLocation>
        <location evidence="1">Cell envelope</location>
    </subcellularLocation>
</comment>
<dbReference type="GO" id="GO:0030313">
    <property type="term" value="C:cell envelope"/>
    <property type="evidence" value="ECO:0007669"/>
    <property type="project" value="UniProtKB-SubCell"/>
</dbReference>
<dbReference type="GO" id="GO:0046872">
    <property type="term" value="F:metal ion binding"/>
    <property type="evidence" value="ECO:0007669"/>
    <property type="project" value="UniProtKB-KW"/>
</dbReference>
<evidence type="ECO:0000313" key="8">
    <source>
        <dbReference type="EMBL" id="APT60196.1"/>
    </source>
</evidence>
<evidence type="ECO:0000256" key="6">
    <source>
        <dbReference type="RuleBase" id="RU003512"/>
    </source>
</evidence>
<dbReference type="Proteomes" id="UP000185494">
    <property type="component" value="Chromosome 1"/>
</dbReference>
<dbReference type="GO" id="GO:0007155">
    <property type="term" value="P:cell adhesion"/>
    <property type="evidence" value="ECO:0007669"/>
    <property type="project" value="InterPro"/>
</dbReference>
<dbReference type="Gene3D" id="3.40.50.1980">
    <property type="entry name" value="Nitrogenase molybdenum iron protein domain"/>
    <property type="match status" value="2"/>
</dbReference>